<proteinExistence type="predicted"/>
<organism evidence="1 2">
    <name type="scientific">Rhodothalassium salexigens DSM 2132</name>
    <dbReference type="NCBI Taxonomy" id="1188247"/>
    <lineage>
        <taxon>Bacteria</taxon>
        <taxon>Pseudomonadati</taxon>
        <taxon>Pseudomonadota</taxon>
        <taxon>Alphaproteobacteria</taxon>
        <taxon>Rhodothalassiales</taxon>
        <taxon>Rhodothalassiaceae</taxon>
        <taxon>Rhodothalassium</taxon>
    </lineage>
</organism>
<dbReference type="PANTHER" id="PTHR33973:SF4">
    <property type="entry name" value="OS07G0153300 PROTEIN"/>
    <property type="match status" value="1"/>
</dbReference>
<dbReference type="AlphaFoldDB" id="A0A4R2PMA4"/>
<accession>A0A4R2PMA4</accession>
<evidence type="ECO:0000313" key="2">
    <source>
        <dbReference type="Proteomes" id="UP000295399"/>
    </source>
</evidence>
<dbReference type="InParanoid" id="A0A4R2PMA4"/>
<protein>
    <recommendedName>
        <fullName evidence="3">DUF1365 family protein</fullName>
    </recommendedName>
</protein>
<dbReference type="OrthoDB" id="9778801at2"/>
<name>A0A4R2PMA4_RHOSA</name>
<evidence type="ECO:0008006" key="3">
    <source>
        <dbReference type="Google" id="ProtNLM"/>
    </source>
</evidence>
<dbReference type="Pfam" id="PF07103">
    <property type="entry name" value="DUF1365"/>
    <property type="match status" value="1"/>
</dbReference>
<dbReference type="EMBL" id="SLXO01000004">
    <property type="protein sequence ID" value="TCP35175.1"/>
    <property type="molecule type" value="Genomic_DNA"/>
</dbReference>
<gene>
    <name evidence="1" type="ORF">EV659_10424</name>
</gene>
<dbReference type="PANTHER" id="PTHR33973">
    <property type="entry name" value="OS07G0153300 PROTEIN"/>
    <property type="match status" value="1"/>
</dbReference>
<evidence type="ECO:0000313" key="1">
    <source>
        <dbReference type="EMBL" id="TCP35175.1"/>
    </source>
</evidence>
<dbReference type="Proteomes" id="UP000295399">
    <property type="component" value="Unassembled WGS sequence"/>
</dbReference>
<reference evidence="1 2" key="1">
    <citation type="submission" date="2019-03" db="EMBL/GenBank/DDBJ databases">
        <title>Genomic Encyclopedia of Type Strains, Phase IV (KMG-IV): sequencing the most valuable type-strain genomes for metagenomic binning, comparative biology and taxonomic classification.</title>
        <authorList>
            <person name="Goeker M."/>
        </authorList>
    </citation>
    <scope>NUCLEOTIDE SEQUENCE [LARGE SCALE GENOMIC DNA]</scope>
    <source>
        <strain evidence="1 2">DSM 2132</strain>
    </source>
</reference>
<dbReference type="RefSeq" id="WP_132708085.1">
    <property type="nucleotide sequence ID" value="NZ_JACIGF010000004.1"/>
</dbReference>
<comment type="caution">
    <text evidence="1">The sequence shown here is derived from an EMBL/GenBank/DDBJ whole genome shotgun (WGS) entry which is preliminary data.</text>
</comment>
<sequence>MIEPALYTGRVGHIRYGKARHAFAYRVVSLWLDVDRLDALSRRLRLFSADRPNLVSFRQRDHGDGSGDLAGWARARLADAGLGHATHGLGMLCFPRVLGYQFNPIAVFVGYGADGRPQAVLYQVNNTFGDRHCYAAPLDPDDPAPRHRHGADKVFHVSPFNAVEGAYRFRLVVPDARYSLAIRLRVDGADRFVATHDAVREPLTDARLARRLVTHPVLAHKVIGGIHWEALRLFLKGATYHPRPPAPLVPVTPNVTIHKGLGDAQDTGTSRD</sequence>
<dbReference type="InterPro" id="IPR010775">
    <property type="entry name" value="DUF1365"/>
</dbReference>
<keyword evidence="2" id="KW-1185">Reference proteome</keyword>